<dbReference type="Gene3D" id="3.40.710.10">
    <property type="entry name" value="DD-peptidase/beta-lactamase superfamily"/>
    <property type="match status" value="1"/>
</dbReference>
<organism evidence="4 5">
    <name type="scientific">Epilithonimonas lactis</name>
    <dbReference type="NCBI Taxonomy" id="421072"/>
    <lineage>
        <taxon>Bacteria</taxon>
        <taxon>Pseudomonadati</taxon>
        <taxon>Bacteroidota</taxon>
        <taxon>Flavobacteriia</taxon>
        <taxon>Flavobacteriales</taxon>
        <taxon>Weeksellaceae</taxon>
        <taxon>Chryseobacterium group</taxon>
        <taxon>Epilithonimonas</taxon>
    </lineage>
</organism>
<name>A0A085B907_9FLAO</name>
<dbReference type="PANTHER" id="PTHR46825:SF9">
    <property type="entry name" value="BETA-LACTAMASE-RELATED DOMAIN-CONTAINING PROTEIN"/>
    <property type="match status" value="1"/>
</dbReference>
<dbReference type="eggNOG" id="COG0457">
    <property type="taxonomic scope" value="Bacteria"/>
</dbReference>
<dbReference type="InterPro" id="IPR012338">
    <property type="entry name" value="Beta-lactam/transpept-like"/>
</dbReference>
<keyword evidence="2" id="KW-0732">Signal</keyword>
<keyword evidence="1" id="KW-0802">TPR repeat</keyword>
<proteinExistence type="predicted"/>
<gene>
    <name evidence="4" type="ORF">IO89_15620</name>
</gene>
<dbReference type="SUPFAM" id="SSF48452">
    <property type="entry name" value="TPR-like"/>
    <property type="match status" value="1"/>
</dbReference>
<evidence type="ECO:0000256" key="2">
    <source>
        <dbReference type="SAM" id="SignalP"/>
    </source>
</evidence>
<feature type="repeat" description="TPR" evidence="1">
    <location>
        <begin position="443"/>
        <end position="476"/>
    </location>
</feature>
<dbReference type="SMART" id="SM00028">
    <property type="entry name" value="TPR"/>
    <property type="match status" value="2"/>
</dbReference>
<accession>A0A085B907</accession>
<protein>
    <recommendedName>
        <fullName evidence="3">Beta-lactamase-related domain-containing protein</fullName>
    </recommendedName>
</protein>
<keyword evidence="5" id="KW-1185">Reference proteome</keyword>
<dbReference type="PROSITE" id="PS50005">
    <property type="entry name" value="TPR"/>
    <property type="match status" value="1"/>
</dbReference>
<reference evidence="4 5" key="1">
    <citation type="submission" date="2014-07" db="EMBL/GenBank/DDBJ databases">
        <title>Epilithonimonas lactis LMG 22401 Genome.</title>
        <authorList>
            <person name="Pipes S.E."/>
            <person name="Stropko S.J."/>
        </authorList>
    </citation>
    <scope>NUCLEOTIDE SEQUENCE [LARGE SCALE GENOMIC DNA]</scope>
    <source>
        <strain evidence="4 5">LMG 24401</strain>
    </source>
</reference>
<dbReference type="AlphaFoldDB" id="A0A085B907"/>
<dbReference type="EMBL" id="JPLY01000005">
    <property type="protein sequence ID" value="KFC18952.1"/>
    <property type="molecule type" value="Genomic_DNA"/>
</dbReference>
<evidence type="ECO:0000313" key="5">
    <source>
        <dbReference type="Proteomes" id="UP000028623"/>
    </source>
</evidence>
<dbReference type="InterPro" id="IPR050491">
    <property type="entry name" value="AmpC-like"/>
</dbReference>
<dbReference type="eggNOG" id="COG1680">
    <property type="taxonomic scope" value="Bacteria"/>
</dbReference>
<dbReference type="STRING" id="421072.SAMN04488097_3570"/>
<dbReference type="RefSeq" id="WP_034978213.1">
    <property type="nucleotide sequence ID" value="NZ_FOFI01000005.1"/>
</dbReference>
<dbReference type="Pfam" id="PF00144">
    <property type="entry name" value="Beta-lactamase"/>
    <property type="match status" value="1"/>
</dbReference>
<feature type="signal peptide" evidence="2">
    <location>
        <begin position="1"/>
        <end position="19"/>
    </location>
</feature>
<evidence type="ECO:0000256" key="1">
    <source>
        <dbReference type="PROSITE-ProRule" id="PRU00339"/>
    </source>
</evidence>
<dbReference type="Proteomes" id="UP000028623">
    <property type="component" value="Unassembled WGS sequence"/>
</dbReference>
<feature type="chain" id="PRO_5001786619" description="Beta-lactamase-related domain-containing protein" evidence="2">
    <location>
        <begin position="20"/>
        <end position="493"/>
    </location>
</feature>
<evidence type="ECO:0000313" key="4">
    <source>
        <dbReference type="EMBL" id="KFC18952.1"/>
    </source>
</evidence>
<dbReference type="SUPFAM" id="SSF56601">
    <property type="entry name" value="beta-lactamase/transpeptidase-like"/>
    <property type="match status" value="1"/>
</dbReference>
<feature type="domain" description="Beta-lactamase-related" evidence="3">
    <location>
        <begin position="41"/>
        <end position="355"/>
    </location>
</feature>
<evidence type="ECO:0000259" key="3">
    <source>
        <dbReference type="Pfam" id="PF00144"/>
    </source>
</evidence>
<dbReference type="InterPro" id="IPR019734">
    <property type="entry name" value="TPR_rpt"/>
</dbReference>
<comment type="caution">
    <text evidence="4">The sequence shown here is derived from an EMBL/GenBank/DDBJ whole genome shotgun (WGS) entry which is preliminary data.</text>
</comment>
<dbReference type="OrthoDB" id="9793489at2"/>
<dbReference type="PANTHER" id="PTHR46825">
    <property type="entry name" value="D-ALANYL-D-ALANINE-CARBOXYPEPTIDASE/ENDOPEPTIDASE AMPH"/>
    <property type="match status" value="1"/>
</dbReference>
<dbReference type="InterPro" id="IPR011990">
    <property type="entry name" value="TPR-like_helical_dom_sf"/>
</dbReference>
<dbReference type="InterPro" id="IPR001466">
    <property type="entry name" value="Beta-lactam-related"/>
</dbReference>
<dbReference type="Gene3D" id="1.25.40.10">
    <property type="entry name" value="Tetratricopeptide repeat domain"/>
    <property type="match status" value="1"/>
</dbReference>
<sequence length="493" mass="56043">MKKLLSIIIILIVGFSAFAQKTLTEKQIYSAMDAQAELFLKESKANSFSIGIVKEGKTYTRHYGEIDKGKSNKANNSTLFEIASVTKLFTGTLVAKAVLDGKISLDDDIRKYITGSYPNLQFNETPVTIKDLVSLKSGFNKDLPDRSEVMKVRNDSTAFKVEKLEKAYTKEQFFKDLKSIKVETLPGTVYNYNNGTLQLTAHILENVYGKSYEILLKENILIPLKLYHTKLHINQNESIANGYDGKGVLMPFLPYSLWGAQGYLKSNLTDLTTFLKFELDKNNSFVQESQRDLLNNKNYWNAYFWDEVTVNHNGRNARKHGGAFGTQNLFWIFPDYNIGISVITNQGGENTYGNLYNAVQNLIDDLKPFGQKLIGREIEKKSFENIDSGIAYYKELKKNKPDSYNFSDESELNNLGYKLMRSGAVESAIKLFQLYVSEFPNSGNPYDSLAEAYFNNKEYALSKQNYQKSLELNPDNSNAKEMLVKIENETKSK</sequence>